<proteinExistence type="inferred from homology"/>
<dbReference type="GO" id="GO:0003864">
    <property type="term" value="F:3-methyl-2-oxobutanoate hydroxymethyltransferase activity"/>
    <property type="evidence" value="ECO:0007669"/>
    <property type="project" value="UniProtKB-EC"/>
</dbReference>
<dbReference type="EC" id="2.1.2.11" evidence="2"/>
<dbReference type="HAMAP" id="MF_00156">
    <property type="entry name" value="PanB"/>
    <property type="match status" value="1"/>
</dbReference>
<dbReference type="PANTHER" id="PTHR20881">
    <property type="entry name" value="3-METHYL-2-OXOBUTANOATE HYDROXYMETHYLTRANSFERASE"/>
    <property type="match status" value="1"/>
</dbReference>
<dbReference type="GO" id="GO:0000287">
    <property type="term" value="F:magnesium ion binding"/>
    <property type="evidence" value="ECO:0007669"/>
    <property type="project" value="TreeGrafter"/>
</dbReference>
<dbReference type="Gene3D" id="3.20.20.60">
    <property type="entry name" value="Phosphoenolpyruvate-binding domains"/>
    <property type="match status" value="1"/>
</dbReference>
<protein>
    <recommendedName>
        <fullName evidence="2">3-methyl-2-oxobutanoate hydroxymethyltransferase</fullName>
        <ecNumber evidence="2">2.1.2.11</ecNumber>
    </recommendedName>
</protein>
<dbReference type="NCBIfam" id="NF001452">
    <property type="entry name" value="PRK00311.1"/>
    <property type="match status" value="1"/>
</dbReference>
<name>A0A0F8WIE8_9ZZZZ</name>
<reference evidence="4" key="1">
    <citation type="journal article" date="2015" name="Nature">
        <title>Complex archaea that bridge the gap between prokaryotes and eukaryotes.</title>
        <authorList>
            <person name="Spang A."/>
            <person name="Saw J.H."/>
            <person name="Jorgensen S.L."/>
            <person name="Zaremba-Niedzwiedzka K."/>
            <person name="Martijn J."/>
            <person name="Lind A.E."/>
            <person name="van Eijk R."/>
            <person name="Schleper C."/>
            <person name="Guy L."/>
            <person name="Ettema T.J."/>
        </authorList>
    </citation>
    <scope>NUCLEOTIDE SEQUENCE</scope>
</reference>
<keyword evidence="3" id="KW-0808">Transferase</keyword>
<evidence type="ECO:0000256" key="2">
    <source>
        <dbReference type="ARBA" id="ARBA00012618"/>
    </source>
</evidence>
<dbReference type="Pfam" id="PF02548">
    <property type="entry name" value="Pantoate_transf"/>
    <property type="match status" value="1"/>
</dbReference>
<dbReference type="EMBL" id="LAZR01064878">
    <property type="protein sequence ID" value="KKK56667.1"/>
    <property type="molecule type" value="Genomic_DNA"/>
</dbReference>
<dbReference type="InterPro" id="IPR040442">
    <property type="entry name" value="Pyrv_kinase-like_dom_sf"/>
</dbReference>
<evidence type="ECO:0000256" key="3">
    <source>
        <dbReference type="ARBA" id="ARBA00022679"/>
    </source>
</evidence>
<evidence type="ECO:0000313" key="4">
    <source>
        <dbReference type="EMBL" id="KKK56667.1"/>
    </source>
</evidence>
<comment type="similarity">
    <text evidence="1">Belongs to the PanB family.</text>
</comment>
<dbReference type="PIRSF" id="PIRSF000388">
    <property type="entry name" value="Pantoate_hydroxy_MeTrfase"/>
    <property type="match status" value="1"/>
</dbReference>
<dbReference type="NCBIfam" id="TIGR00222">
    <property type="entry name" value="panB"/>
    <property type="match status" value="1"/>
</dbReference>
<gene>
    <name evidence="4" type="ORF">LCGC14_3062230</name>
</gene>
<dbReference type="AlphaFoldDB" id="A0A0F8WIE8"/>
<organism evidence="4">
    <name type="scientific">marine sediment metagenome</name>
    <dbReference type="NCBI Taxonomy" id="412755"/>
    <lineage>
        <taxon>unclassified sequences</taxon>
        <taxon>metagenomes</taxon>
        <taxon>ecological metagenomes</taxon>
    </lineage>
</organism>
<dbReference type="CDD" id="cd06557">
    <property type="entry name" value="KPHMT-like"/>
    <property type="match status" value="1"/>
</dbReference>
<evidence type="ECO:0000256" key="1">
    <source>
        <dbReference type="ARBA" id="ARBA00008676"/>
    </source>
</evidence>
<dbReference type="InterPro" id="IPR003700">
    <property type="entry name" value="Pantoate_hydroxy_MeTrfase"/>
</dbReference>
<dbReference type="PANTHER" id="PTHR20881:SF0">
    <property type="entry name" value="3-METHYL-2-OXOBUTANOATE HYDROXYMETHYLTRANSFERASE"/>
    <property type="match status" value="1"/>
</dbReference>
<comment type="caution">
    <text evidence="4">The sequence shown here is derived from an EMBL/GenBank/DDBJ whole genome shotgun (WGS) entry which is preliminary data.</text>
</comment>
<dbReference type="InterPro" id="IPR015813">
    <property type="entry name" value="Pyrv/PenolPyrv_kinase-like_dom"/>
</dbReference>
<accession>A0A0F8WIE8</accession>
<dbReference type="SUPFAM" id="SSF51621">
    <property type="entry name" value="Phosphoenolpyruvate/pyruvate domain"/>
    <property type="match status" value="1"/>
</dbReference>
<dbReference type="GO" id="GO:0015940">
    <property type="term" value="P:pantothenate biosynthetic process"/>
    <property type="evidence" value="ECO:0007669"/>
    <property type="project" value="InterPro"/>
</dbReference>
<sequence length="284" mass="30276">MNNKITIADLFEAKRQNRKIAAVSCYDYTTARFISQTDTEMILVGDSAAQVMLGFDSTLPATMDFMVAITAAVRRGAPDIYLVADMPFLSYQLGTNEAVKNAGRFFTEAGAQIVKVEATAAYLDVISAVSDAGMAVMAHIGIRPQSISKTGRFKAEATTAEMALELINLAEKMVYAGASSLLIEGTAAEVAKIITSKFDVPVIGCGSGAECDGQILIAPDSLGLLQGKGPKFAKSYANLADSAIKAFADYSKDVQAGQFPDKGHSYHMKAGEFERLEKLLKGEV</sequence>